<dbReference type="EMBL" id="GG663363">
    <property type="protein sequence ID" value="EEH11119.1"/>
    <property type="molecule type" value="Genomic_DNA"/>
</dbReference>
<dbReference type="InParanoid" id="C0NBS8"/>
<proteinExistence type="predicted"/>
<protein>
    <submittedName>
        <fullName evidence="1">Uncharacterized protein</fullName>
    </submittedName>
</protein>
<accession>C0NBS8</accession>
<evidence type="ECO:0000313" key="1">
    <source>
        <dbReference type="EMBL" id="EEH11119.1"/>
    </source>
</evidence>
<dbReference type="Proteomes" id="UP000001631">
    <property type="component" value="Unassembled WGS sequence"/>
</dbReference>
<name>C0NBS8_AJECG</name>
<evidence type="ECO:0000313" key="2">
    <source>
        <dbReference type="Proteomes" id="UP000001631"/>
    </source>
</evidence>
<reference evidence="1" key="1">
    <citation type="submission" date="2009-02" db="EMBL/GenBank/DDBJ databases">
        <title>The Genome Sequence of Ajellomyces capsulatus strain G186AR.</title>
        <authorList>
            <consortium name="The Broad Institute Genome Sequencing Platform"/>
            <person name="Champion M."/>
            <person name="Cuomo C."/>
            <person name="Ma L.-J."/>
            <person name="Henn M.R."/>
            <person name="Sil A."/>
            <person name="Goldman B."/>
            <person name="Young S.K."/>
            <person name="Kodira C.D."/>
            <person name="Zeng Q."/>
            <person name="Koehrsen M."/>
            <person name="Alvarado L."/>
            <person name="Berlin A."/>
            <person name="Borenstein D."/>
            <person name="Chen Z."/>
            <person name="Engels R."/>
            <person name="Freedman E."/>
            <person name="Gellesch M."/>
            <person name="Goldberg J."/>
            <person name="Griggs A."/>
            <person name="Gujja S."/>
            <person name="Heiman D."/>
            <person name="Hepburn T."/>
            <person name="Howarth C."/>
            <person name="Jen D."/>
            <person name="Larson L."/>
            <person name="Lewis B."/>
            <person name="Mehta T."/>
            <person name="Park D."/>
            <person name="Pearson M."/>
            <person name="Roberts A."/>
            <person name="Saif S."/>
            <person name="Shea T."/>
            <person name="Shenoy N."/>
            <person name="Sisk P."/>
            <person name="Stolte C."/>
            <person name="Sykes S."/>
            <person name="Walk T."/>
            <person name="White J."/>
            <person name="Yandava C."/>
            <person name="Klein B."/>
            <person name="McEwen J.G."/>
            <person name="Puccia R."/>
            <person name="Goldman G.H."/>
            <person name="Felipe M.S."/>
            <person name="Nino-Vega G."/>
            <person name="San-Blas G."/>
            <person name="Taylor J."/>
            <person name="Mendoza L."/>
            <person name="Galagan J."/>
            <person name="Nusbaum C."/>
            <person name="Birren B."/>
        </authorList>
    </citation>
    <scope>NUCLEOTIDE SEQUENCE</scope>
    <source>
        <strain evidence="1">G186AR</strain>
    </source>
</reference>
<keyword evidence="2" id="KW-1185">Reference proteome</keyword>
<dbReference type="GeneID" id="69033591"/>
<dbReference type="HOGENOM" id="CLU_2222439_0_0_1"/>
<sequence length="106" mass="11832">MAWQCGVLAKGLGHSTSLIEWWCVSENEGLSIADDGSEGWVLSTWPRTGPQPPNDNWFALEASTDQTYGQCYRPDKLRHGLDAWTDVRQTAGSRKGKLTSRETSYI</sequence>
<gene>
    <name evidence="1" type="ORF">HCBG_00574</name>
</gene>
<dbReference type="AlphaFoldDB" id="C0NBS8"/>
<dbReference type="RefSeq" id="XP_045291599.1">
    <property type="nucleotide sequence ID" value="XM_045427624.1"/>
</dbReference>
<organism evidence="1 2">
    <name type="scientific">Ajellomyces capsulatus (strain G186AR / H82 / ATCC MYA-2454 / RMSCC 2432)</name>
    <name type="common">Darling's disease fungus</name>
    <name type="synonym">Histoplasma capsulatum</name>
    <dbReference type="NCBI Taxonomy" id="447093"/>
    <lineage>
        <taxon>Eukaryota</taxon>
        <taxon>Fungi</taxon>
        <taxon>Dikarya</taxon>
        <taxon>Ascomycota</taxon>
        <taxon>Pezizomycotina</taxon>
        <taxon>Eurotiomycetes</taxon>
        <taxon>Eurotiomycetidae</taxon>
        <taxon>Onygenales</taxon>
        <taxon>Ajellomycetaceae</taxon>
        <taxon>Histoplasma</taxon>
    </lineage>
</organism>